<evidence type="ECO:0000313" key="1">
    <source>
        <dbReference type="EMBL" id="WHZ60285.1"/>
    </source>
</evidence>
<reference evidence="2" key="1">
    <citation type="journal article" date="2025" name="Aquaculture">
        <title>Assessment of the bioflocculant production and safety properties of Metabacillus hrfriensis sp. nov. based on phenotypic and whole-genome sequencing analysis.</title>
        <authorList>
            <person name="Zhang R."/>
            <person name="Zhao Z."/>
            <person name="Luo L."/>
            <person name="Wang S."/>
            <person name="Guo K."/>
            <person name="Xu W."/>
        </authorList>
    </citation>
    <scope>NUCLEOTIDE SEQUENCE [LARGE SCALE GENOMIC DNA]</scope>
    <source>
        <strain evidence="2">CT-WN-B3</strain>
    </source>
</reference>
<keyword evidence="2" id="KW-1185">Reference proteome</keyword>
<organism evidence="1 2">
    <name type="scientific">Metabacillus hrfriensis</name>
    <dbReference type="NCBI Taxonomy" id="3048891"/>
    <lineage>
        <taxon>Bacteria</taxon>
        <taxon>Bacillati</taxon>
        <taxon>Bacillota</taxon>
        <taxon>Bacilli</taxon>
        <taxon>Bacillales</taxon>
        <taxon>Bacillaceae</taxon>
        <taxon>Metabacillus</taxon>
    </lineage>
</organism>
<proteinExistence type="predicted"/>
<sequence>MKPRCESLELRILRYLNARIDLPAKDKNHYANLKKGYEGEQKFDEWMKEFAGEGLILNDLLFETHHSLFQIDSLYVSSNIIYLFEVKNYEGDFFIEEDKWYSSSKLEIKNPMHQLKRNESLLRRLLQELKFTFQVEAYLIFINPEFQLYQTPLNLPIILPAQLNRFAEKITITSNKLKGVHTALGQKLLSLHLTESPYSRLPNYCYDQLEKGILCPVCYTFYRSLNKMALICDRCKGIERHQSAVLRSAEEFRMLFPKSQITTNQIHDWCSIIKNKKFIWKILSKNFKKEGHGKSANYIDIL</sequence>
<protein>
    <submittedName>
        <fullName evidence="1">Nuclease-related domain-containing protein</fullName>
    </submittedName>
</protein>
<gene>
    <name evidence="1" type="ORF">QLQ22_15605</name>
</gene>
<accession>A0ACD4RIE6</accession>
<name>A0ACD4RIE6_9BACI</name>
<dbReference type="Proteomes" id="UP001226091">
    <property type="component" value="Chromosome"/>
</dbReference>
<evidence type="ECO:0000313" key="2">
    <source>
        <dbReference type="Proteomes" id="UP001226091"/>
    </source>
</evidence>
<dbReference type="EMBL" id="CP126116">
    <property type="protein sequence ID" value="WHZ60285.1"/>
    <property type="molecule type" value="Genomic_DNA"/>
</dbReference>